<dbReference type="InterPro" id="IPR026055">
    <property type="entry name" value="FAR"/>
</dbReference>
<evidence type="ECO:0000313" key="13">
    <source>
        <dbReference type="EnsemblMetazoa" id="XP_050499494.1"/>
    </source>
</evidence>
<dbReference type="Pfam" id="PF03015">
    <property type="entry name" value="Sterile"/>
    <property type="match status" value="1"/>
</dbReference>
<keyword evidence="4 10" id="KW-0812">Transmembrane</keyword>
<reference evidence="13" key="2">
    <citation type="submission" date="2025-05" db="UniProtKB">
        <authorList>
            <consortium name="EnsemblMetazoa"/>
        </authorList>
    </citation>
    <scope>IDENTIFICATION</scope>
</reference>
<comment type="catalytic activity">
    <reaction evidence="9 10">
        <text>a long-chain fatty acyl-CoA + 2 NADPH + 2 H(+) = a long-chain primary fatty alcohol + 2 NADP(+) + CoA</text>
        <dbReference type="Rhea" id="RHEA:52716"/>
        <dbReference type="ChEBI" id="CHEBI:15378"/>
        <dbReference type="ChEBI" id="CHEBI:57287"/>
        <dbReference type="ChEBI" id="CHEBI:57783"/>
        <dbReference type="ChEBI" id="CHEBI:58349"/>
        <dbReference type="ChEBI" id="CHEBI:77396"/>
        <dbReference type="ChEBI" id="CHEBI:83139"/>
        <dbReference type="EC" id="1.2.1.84"/>
    </reaction>
</comment>
<keyword evidence="8 10" id="KW-0472">Membrane</keyword>
<organism evidence="15">
    <name type="scientific">Diabrotica virgifera virgifera</name>
    <name type="common">western corn rootworm</name>
    <dbReference type="NCBI Taxonomy" id="50390"/>
    <lineage>
        <taxon>Eukaryota</taxon>
        <taxon>Metazoa</taxon>
        <taxon>Ecdysozoa</taxon>
        <taxon>Arthropoda</taxon>
        <taxon>Hexapoda</taxon>
        <taxon>Insecta</taxon>
        <taxon>Pterygota</taxon>
        <taxon>Neoptera</taxon>
        <taxon>Endopterygota</taxon>
        <taxon>Coleoptera</taxon>
        <taxon>Polyphaga</taxon>
        <taxon>Cucujiformia</taxon>
        <taxon>Chrysomeloidea</taxon>
        <taxon>Chrysomelidae</taxon>
        <taxon>Galerucinae</taxon>
        <taxon>Diabroticina</taxon>
        <taxon>Diabroticites</taxon>
        <taxon>Diabrotica</taxon>
    </lineage>
</organism>
<dbReference type="Proteomes" id="UP001652700">
    <property type="component" value="Unplaced"/>
</dbReference>
<evidence type="ECO:0000313" key="14">
    <source>
        <dbReference type="Proteomes" id="UP001652700"/>
    </source>
</evidence>
<feature type="domain" description="Thioester reductase (TE)" evidence="12">
    <location>
        <begin position="38"/>
        <end position="306"/>
    </location>
</feature>
<dbReference type="GO" id="GO:0016020">
    <property type="term" value="C:membrane"/>
    <property type="evidence" value="ECO:0007669"/>
    <property type="project" value="UniProtKB-SubCell"/>
</dbReference>
<dbReference type="GO" id="GO:0035336">
    <property type="term" value="P:long-chain fatty-acyl-CoA metabolic process"/>
    <property type="evidence" value="ECO:0007669"/>
    <property type="project" value="TreeGrafter"/>
</dbReference>
<dbReference type="PANTHER" id="PTHR11011:SF60">
    <property type="entry name" value="FATTY ACYL-COA REDUCTASE-RELATED"/>
    <property type="match status" value="1"/>
</dbReference>
<feature type="domain" description="Fatty acyl-CoA reductase C-terminal" evidence="11">
    <location>
        <begin position="396"/>
        <end position="487"/>
    </location>
</feature>
<dbReference type="PANTHER" id="PTHR11011">
    <property type="entry name" value="MALE STERILITY PROTEIN 2-RELATED"/>
    <property type="match status" value="1"/>
</dbReference>
<evidence type="ECO:0000256" key="8">
    <source>
        <dbReference type="ARBA" id="ARBA00023136"/>
    </source>
</evidence>
<sequence>MATTNEQRLSHPPGGDITIEEEKESEICKFYKDKTVLITGATGYLGKLVMEKLLRSCDVKKIFIIIREKKGKDPQKRFDEIFDEPCFEPIKRKNPTFKQKIQVLIGDAQFPNFGLSDEDIETLKAECQVVFHYAATVRFDEKIRTATYINIRAVRDLINITKEMKHLKAFLHCSTAYSNCIHPVIEEKFYDPPIDPETLINLVDTLDENTLQAITPGLLGKYPNTYTFTKCIAEAIVRKEANNIPAALFRPSIVIATAKEPVGGWINNVYGATGVLLGAALGVLRVMQLKKTNNADLVPADFVVNSSIAAAWDVACDNCRNLDQKKQVREEESKQEKDKTHVYNYVSTPEKPISWREFENLGEKYGKQVPSEKCIWYYFFFTVESYWVYALTKFLLHTVPANVIDFLARCIGKEPMMVKGYQKINKFAEILAFFGLNSFKFSNQNVQSMWKKLNEKDKELFEFSMANLDWSIYFRTYVRGSRLYLLQDTLDTVPKGKVKYYKLMFAHYALLTIFLAVFIKIIMIIFNFIF</sequence>
<dbReference type="CDD" id="cd09071">
    <property type="entry name" value="FAR_C"/>
    <property type="match status" value="1"/>
</dbReference>
<dbReference type="EC" id="1.2.1.84" evidence="10"/>
<gene>
    <name evidence="15" type="primary">LOC114338508</name>
</gene>
<evidence type="ECO:0000259" key="11">
    <source>
        <dbReference type="Pfam" id="PF03015"/>
    </source>
</evidence>
<evidence type="ECO:0000259" key="12">
    <source>
        <dbReference type="Pfam" id="PF07993"/>
    </source>
</evidence>
<evidence type="ECO:0000256" key="3">
    <source>
        <dbReference type="ARBA" id="ARBA00022516"/>
    </source>
</evidence>
<comment type="subcellular location">
    <subcellularLocation>
        <location evidence="1">Membrane</location>
        <topology evidence="1">Multi-pass membrane protein</topology>
    </subcellularLocation>
</comment>
<dbReference type="EnsemblMetazoa" id="XM_050643537.1">
    <property type="protein sequence ID" value="XP_050499494.1"/>
    <property type="gene ID" value="LOC126880017"/>
</dbReference>
<keyword evidence="7 10" id="KW-0443">Lipid metabolism</keyword>
<reference evidence="15" key="1">
    <citation type="submission" date="2025-04" db="UniProtKB">
        <authorList>
            <consortium name="RefSeq"/>
        </authorList>
    </citation>
    <scope>IDENTIFICATION</scope>
    <source>
        <tissue evidence="15">Whole insect</tissue>
    </source>
</reference>
<dbReference type="InterPro" id="IPR036291">
    <property type="entry name" value="NAD(P)-bd_dom_sf"/>
</dbReference>
<dbReference type="EnsemblMetazoa" id="XM_050643539.1">
    <property type="protein sequence ID" value="XP_050499496.1"/>
    <property type="gene ID" value="LOC126880017"/>
</dbReference>
<dbReference type="InParanoid" id="A0A6P7GF71"/>
<evidence type="ECO:0000256" key="10">
    <source>
        <dbReference type="RuleBase" id="RU363097"/>
    </source>
</evidence>
<evidence type="ECO:0000256" key="9">
    <source>
        <dbReference type="ARBA" id="ARBA00052530"/>
    </source>
</evidence>
<name>A0A6P7GF71_DIAVI</name>
<dbReference type="FunFam" id="3.40.50.720:FF:000143">
    <property type="entry name" value="Fatty acyl-CoA reductase"/>
    <property type="match status" value="1"/>
</dbReference>
<protein>
    <recommendedName>
        <fullName evidence="10">Fatty acyl-CoA reductase</fullName>
        <ecNumber evidence="10">1.2.1.84</ecNumber>
    </recommendedName>
</protein>
<dbReference type="InterPro" id="IPR033640">
    <property type="entry name" value="FAR_C"/>
</dbReference>
<keyword evidence="5 10" id="KW-0521">NADP</keyword>
<dbReference type="SUPFAM" id="SSF51735">
    <property type="entry name" value="NAD(P)-binding Rossmann-fold domains"/>
    <property type="match status" value="1"/>
</dbReference>
<proteinExistence type="inferred from homology"/>
<accession>A0A6P7GF71</accession>
<dbReference type="CDD" id="cd05236">
    <property type="entry name" value="FAR-N_SDR_e"/>
    <property type="match status" value="1"/>
</dbReference>
<dbReference type="GO" id="GO:0102965">
    <property type="term" value="F:alcohol-forming long-chain fatty acyl-CoA reductase activity"/>
    <property type="evidence" value="ECO:0007669"/>
    <property type="project" value="UniProtKB-EC"/>
</dbReference>
<dbReference type="AlphaFoldDB" id="A0A6P7GF71"/>
<evidence type="ECO:0000256" key="4">
    <source>
        <dbReference type="ARBA" id="ARBA00022692"/>
    </source>
</evidence>
<comment type="function">
    <text evidence="10">Catalyzes the reduction of fatty acyl-CoA to fatty alcohols.</text>
</comment>
<dbReference type="InterPro" id="IPR013120">
    <property type="entry name" value="FAR_NAD-bd"/>
</dbReference>
<evidence type="ECO:0000256" key="6">
    <source>
        <dbReference type="ARBA" id="ARBA00022989"/>
    </source>
</evidence>
<evidence type="ECO:0000256" key="1">
    <source>
        <dbReference type="ARBA" id="ARBA00004141"/>
    </source>
</evidence>
<dbReference type="RefSeq" id="XP_028144907.1">
    <property type="nucleotide sequence ID" value="XM_028289106.1"/>
</dbReference>
<evidence type="ECO:0000256" key="7">
    <source>
        <dbReference type="ARBA" id="ARBA00023098"/>
    </source>
</evidence>
<evidence type="ECO:0000313" key="15">
    <source>
        <dbReference type="RefSeq" id="XP_028144907.1"/>
    </source>
</evidence>
<keyword evidence="10" id="KW-0560">Oxidoreductase</keyword>
<keyword evidence="6 10" id="KW-1133">Transmembrane helix</keyword>
<dbReference type="EnsemblMetazoa" id="XM_050643538.1">
    <property type="protein sequence ID" value="XP_050499495.1"/>
    <property type="gene ID" value="LOC126880017"/>
</dbReference>
<feature type="transmembrane region" description="Helical" evidence="10">
    <location>
        <begin position="505"/>
        <end position="529"/>
    </location>
</feature>
<dbReference type="Pfam" id="PF07993">
    <property type="entry name" value="NAD_binding_4"/>
    <property type="match status" value="1"/>
</dbReference>
<evidence type="ECO:0000256" key="5">
    <source>
        <dbReference type="ARBA" id="ARBA00022857"/>
    </source>
</evidence>
<dbReference type="GO" id="GO:0080019">
    <property type="term" value="F:alcohol-forming very long-chain fatty acyl-CoA reductase activity"/>
    <property type="evidence" value="ECO:0007669"/>
    <property type="project" value="InterPro"/>
</dbReference>
<dbReference type="GO" id="GO:0005777">
    <property type="term" value="C:peroxisome"/>
    <property type="evidence" value="ECO:0007669"/>
    <property type="project" value="TreeGrafter"/>
</dbReference>
<comment type="similarity">
    <text evidence="2 10">Belongs to the fatty acyl-CoA reductase family.</text>
</comment>
<keyword evidence="3 10" id="KW-0444">Lipid biosynthesis</keyword>
<keyword evidence="14" id="KW-1185">Reference proteome</keyword>
<dbReference type="Gene3D" id="3.40.50.720">
    <property type="entry name" value="NAD(P)-binding Rossmann-like Domain"/>
    <property type="match status" value="1"/>
</dbReference>
<evidence type="ECO:0000256" key="2">
    <source>
        <dbReference type="ARBA" id="ARBA00005928"/>
    </source>
</evidence>